<evidence type="ECO:0000256" key="3">
    <source>
        <dbReference type="ARBA" id="ARBA00022692"/>
    </source>
</evidence>
<feature type="transmembrane region" description="Helical" evidence="6">
    <location>
        <begin position="80"/>
        <end position="100"/>
    </location>
</feature>
<dbReference type="Pfam" id="PF00924">
    <property type="entry name" value="MS_channel_2nd"/>
    <property type="match status" value="1"/>
</dbReference>
<dbReference type="AlphaFoldDB" id="A0A0R0M256"/>
<organism evidence="8 9">
    <name type="scientific">Pseudoloma neurophilia</name>
    <dbReference type="NCBI Taxonomy" id="146866"/>
    <lineage>
        <taxon>Eukaryota</taxon>
        <taxon>Fungi</taxon>
        <taxon>Fungi incertae sedis</taxon>
        <taxon>Microsporidia</taxon>
        <taxon>Pseudoloma</taxon>
    </lineage>
</organism>
<evidence type="ECO:0000313" key="9">
    <source>
        <dbReference type="Proteomes" id="UP000051530"/>
    </source>
</evidence>
<evidence type="ECO:0000313" key="8">
    <source>
        <dbReference type="EMBL" id="KRH93492.1"/>
    </source>
</evidence>
<dbReference type="InterPro" id="IPR006685">
    <property type="entry name" value="MscS_channel_2nd"/>
</dbReference>
<dbReference type="InterPro" id="IPR010920">
    <property type="entry name" value="LSM_dom_sf"/>
</dbReference>
<feature type="transmembrane region" description="Helical" evidence="6">
    <location>
        <begin position="112"/>
        <end position="131"/>
    </location>
</feature>
<feature type="domain" description="Mechanosensitive ion channel MscS" evidence="7">
    <location>
        <begin position="419"/>
        <end position="476"/>
    </location>
</feature>
<comment type="similarity">
    <text evidence="2">Belongs to the MscS (TC 1.A.23) family.</text>
</comment>
<comment type="caution">
    <text evidence="8">The sequence shown here is derived from an EMBL/GenBank/DDBJ whole genome shotgun (WGS) entry which is preliminary data.</text>
</comment>
<keyword evidence="4 6" id="KW-1133">Transmembrane helix</keyword>
<dbReference type="EMBL" id="LGUB01000317">
    <property type="protein sequence ID" value="KRH93492.1"/>
    <property type="molecule type" value="Genomic_DNA"/>
</dbReference>
<keyword evidence="3 6" id="KW-0812">Transmembrane</keyword>
<keyword evidence="9" id="KW-1185">Reference proteome</keyword>
<evidence type="ECO:0000256" key="6">
    <source>
        <dbReference type="SAM" id="Phobius"/>
    </source>
</evidence>
<evidence type="ECO:0000256" key="5">
    <source>
        <dbReference type="ARBA" id="ARBA00023136"/>
    </source>
</evidence>
<name>A0A0R0M256_9MICR</name>
<reference evidence="8 9" key="1">
    <citation type="submission" date="2015-07" db="EMBL/GenBank/DDBJ databases">
        <title>The genome of Pseudoloma neurophilia, a relevant intracellular parasite of the zebrafish.</title>
        <authorList>
            <person name="Ndikumana S."/>
            <person name="Pelin A."/>
            <person name="Sanders J."/>
            <person name="Corradi N."/>
        </authorList>
    </citation>
    <scope>NUCLEOTIDE SEQUENCE [LARGE SCALE GENOMIC DNA]</scope>
    <source>
        <strain evidence="8 9">MK1</strain>
    </source>
</reference>
<proteinExistence type="inferred from homology"/>
<dbReference type="Proteomes" id="UP000051530">
    <property type="component" value="Unassembled WGS sequence"/>
</dbReference>
<evidence type="ECO:0000256" key="1">
    <source>
        <dbReference type="ARBA" id="ARBA00004141"/>
    </source>
</evidence>
<feature type="transmembrane region" description="Helical" evidence="6">
    <location>
        <begin position="51"/>
        <end position="74"/>
    </location>
</feature>
<dbReference type="GO" id="GO:0006820">
    <property type="term" value="P:monoatomic anion transport"/>
    <property type="evidence" value="ECO:0007669"/>
    <property type="project" value="TreeGrafter"/>
</dbReference>
<feature type="transmembrane region" description="Helical" evidence="6">
    <location>
        <begin position="369"/>
        <end position="389"/>
    </location>
</feature>
<gene>
    <name evidence="8" type="ORF">M153_8290001890</name>
</gene>
<dbReference type="PANTHER" id="PTHR31618">
    <property type="entry name" value="MECHANOSENSITIVE ION CHANNEL PROTEIN 5"/>
    <property type="match status" value="1"/>
</dbReference>
<dbReference type="Gene3D" id="2.30.30.60">
    <property type="match status" value="1"/>
</dbReference>
<evidence type="ECO:0000256" key="2">
    <source>
        <dbReference type="ARBA" id="ARBA00008017"/>
    </source>
</evidence>
<comment type="subcellular location">
    <subcellularLocation>
        <location evidence="1">Membrane</location>
        <topology evidence="1">Multi-pass membrane protein</topology>
    </subcellularLocation>
</comment>
<keyword evidence="5 6" id="KW-0472">Membrane</keyword>
<sequence>MILEKIKPLKEYLYHSFKMLTLTPFERILLGLFDPSRMDRAQIKLITNSSFYYWLIFSILSFIVHTFSGLLFIVSNYNNIFLFCLVLFSFTTPICISFTVDSSNVSAKTSAFCRIVKFYCLATVLMAFNSVTSFDKGLRIAVLTIIFAALDIYRAFFVESVKSAYRKRLKTGTYQNILKFERIVQYELGKISKEDFDRKIPDNIFMFYSRGVPVPLDLDLTFRRWAAIDDSVKPFQVSAEIFHKTRIDRPFFRQSEDLSYFTNRKNGENSVYESYWSPYTRIPHFEPINDFETLRKAHLKFPDKTLITMETLERLYDYDDAHMIYEMVSYDLNRDVTWNHFKWNVRQINIERSSLYCAIADSKKLSRKVSVLSTIILYIIMTSLTNFVINFDVPLLRISAPVLLFAFLMVLKDSLGPFVFIIFTNPFITGDRVLIEDEAHIVQEINIFSSIFWKWSGERVYISNKYLAEHSVQNIRKSARQKFEAHLIVSASTPPVKIKGLQLFLESLTEKYPRYFTSITCDISKIENSDKITLLIYVEHETNFQLGIYRWNRHQFFMTELINYLQENQIEYIPIEQPIKINNIDSNAYLFQTLTNVAQKT</sequence>
<dbReference type="InterPro" id="IPR023408">
    <property type="entry name" value="MscS_beta-dom_sf"/>
</dbReference>
<protein>
    <submittedName>
        <fullName evidence="8">Small Conductance Mechanosensitive Ion Channel (MscS) Family</fullName>
    </submittedName>
</protein>
<dbReference type="PANTHER" id="PTHR31618:SF1">
    <property type="entry name" value="EF-HAND DOMAIN-CONTAINING PROTEIN"/>
    <property type="match status" value="1"/>
</dbReference>
<dbReference type="InterPro" id="IPR016688">
    <property type="entry name" value="MscS-like_plants/fungi"/>
</dbReference>
<evidence type="ECO:0000256" key="4">
    <source>
        <dbReference type="ARBA" id="ARBA00022989"/>
    </source>
</evidence>
<dbReference type="GO" id="GO:0008381">
    <property type="term" value="F:mechanosensitive monoatomic ion channel activity"/>
    <property type="evidence" value="ECO:0007669"/>
    <property type="project" value="TreeGrafter"/>
</dbReference>
<feature type="transmembrane region" description="Helical" evidence="6">
    <location>
        <begin position="137"/>
        <end position="158"/>
    </location>
</feature>
<dbReference type="SUPFAM" id="SSF50182">
    <property type="entry name" value="Sm-like ribonucleoproteins"/>
    <property type="match status" value="1"/>
</dbReference>
<dbReference type="OrthoDB" id="544685at2759"/>
<evidence type="ECO:0000259" key="7">
    <source>
        <dbReference type="Pfam" id="PF00924"/>
    </source>
</evidence>
<accession>A0A0R0M256</accession>
<dbReference type="GO" id="GO:0005886">
    <property type="term" value="C:plasma membrane"/>
    <property type="evidence" value="ECO:0007669"/>
    <property type="project" value="TreeGrafter"/>
</dbReference>
<dbReference type="VEuPathDB" id="MicrosporidiaDB:M153_8290001890"/>